<protein>
    <submittedName>
        <fullName evidence="1">Uncharacterized protein</fullName>
    </submittedName>
</protein>
<dbReference type="RefSeq" id="WP_147033509.1">
    <property type="nucleotide sequence ID" value="NZ_CP042436.1"/>
</dbReference>
<dbReference type="KEGG" id="mgin:FRZ54_19595"/>
<keyword evidence="2" id="KW-1185">Reference proteome</keyword>
<proteinExistence type="predicted"/>
<sequence length="68" mass="7726">MKVLLDIKDNKAEFVMELLESLSFVKAETISAPKARFLKEFKEAVDEVNMAKQGKVKLKTADQLLNEL</sequence>
<dbReference type="EMBL" id="CP042436">
    <property type="protein sequence ID" value="QEC64675.1"/>
    <property type="molecule type" value="Genomic_DNA"/>
</dbReference>
<reference evidence="1 2" key="1">
    <citation type="journal article" date="2017" name="Curr. Microbiol.">
        <title>Mucilaginibacter ginsenosidivorans sp. nov., Isolated from Soil of Ginseng Field.</title>
        <authorList>
            <person name="Kim M.M."/>
            <person name="Siddiqi M.Z."/>
            <person name="Im W.T."/>
        </authorList>
    </citation>
    <scope>NUCLEOTIDE SEQUENCE [LARGE SCALE GENOMIC DNA]</scope>
    <source>
        <strain evidence="1 2">Gsoil 3017</strain>
    </source>
</reference>
<name>A0A5B8V0V7_9SPHI</name>
<dbReference type="OrthoDB" id="886540at2"/>
<evidence type="ECO:0000313" key="1">
    <source>
        <dbReference type="EMBL" id="QEC64675.1"/>
    </source>
</evidence>
<evidence type="ECO:0000313" key="2">
    <source>
        <dbReference type="Proteomes" id="UP000321479"/>
    </source>
</evidence>
<organism evidence="1 2">
    <name type="scientific">Mucilaginibacter ginsenosidivorans</name>
    <dbReference type="NCBI Taxonomy" id="398053"/>
    <lineage>
        <taxon>Bacteria</taxon>
        <taxon>Pseudomonadati</taxon>
        <taxon>Bacteroidota</taxon>
        <taxon>Sphingobacteriia</taxon>
        <taxon>Sphingobacteriales</taxon>
        <taxon>Sphingobacteriaceae</taxon>
        <taxon>Mucilaginibacter</taxon>
    </lineage>
</organism>
<dbReference type="AlphaFoldDB" id="A0A5B8V0V7"/>
<gene>
    <name evidence="1" type="ORF">FRZ54_19595</name>
</gene>
<dbReference type="Proteomes" id="UP000321479">
    <property type="component" value="Chromosome"/>
</dbReference>
<accession>A0A5B8V0V7</accession>